<feature type="region of interest" description="Disordered" evidence="1">
    <location>
        <begin position="214"/>
        <end position="266"/>
    </location>
</feature>
<dbReference type="PANTHER" id="PTHR34819">
    <property type="entry name" value="LARGE CYSTEINE-RICH PERIPLASMIC PROTEIN OMCB"/>
    <property type="match status" value="1"/>
</dbReference>
<protein>
    <submittedName>
        <fullName evidence="3">Large cysteine-rich periplasmic protein OmcB</fullName>
    </submittedName>
</protein>
<evidence type="ECO:0000313" key="4">
    <source>
        <dbReference type="Proteomes" id="UP000317909"/>
    </source>
</evidence>
<reference evidence="3 4" key="1">
    <citation type="submission" date="2019-02" db="EMBL/GenBank/DDBJ databases">
        <title>Deep-cultivation of Planctomycetes and their phenomic and genomic characterization uncovers novel biology.</title>
        <authorList>
            <person name="Wiegand S."/>
            <person name="Jogler M."/>
            <person name="Boedeker C."/>
            <person name="Pinto D."/>
            <person name="Vollmers J."/>
            <person name="Rivas-Marin E."/>
            <person name="Kohn T."/>
            <person name="Peeters S.H."/>
            <person name="Heuer A."/>
            <person name="Rast P."/>
            <person name="Oberbeckmann S."/>
            <person name="Bunk B."/>
            <person name="Jeske O."/>
            <person name="Meyerdierks A."/>
            <person name="Storesund J.E."/>
            <person name="Kallscheuer N."/>
            <person name="Luecker S."/>
            <person name="Lage O.M."/>
            <person name="Pohl T."/>
            <person name="Merkel B.J."/>
            <person name="Hornburger P."/>
            <person name="Mueller R.-W."/>
            <person name="Bruemmer F."/>
            <person name="Labrenz M."/>
            <person name="Spormann A.M."/>
            <person name="Op den Camp H."/>
            <person name="Overmann J."/>
            <person name="Amann R."/>
            <person name="Jetten M.S.M."/>
            <person name="Mascher T."/>
            <person name="Medema M.H."/>
            <person name="Devos D.P."/>
            <person name="Kaster A.-K."/>
            <person name="Ovreas L."/>
            <person name="Rohde M."/>
            <person name="Galperin M.Y."/>
            <person name="Jogler C."/>
        </authorList>
    </citation>
    <scope>NUCLEOTIDE SEQUENCE [LARGE SCALE GENOMIC DNA]</scope>
    <source>
        <strain evidence="3 4">I41</strain>
    </source>
</reference>
<dbReference type="Pfam" id="PF01345">
    <property type="entry name" value="DUF11"/>
    <property type="match status" value="3"/>
</dbReference>
<dbReference type="EMBL" id="CP036339">
    <property type="protein sequence ID" value="QDT70883.1"/>
    <property type="molecule type" value="Genomic_DNA"/>
</dbReference>
<feature type="compositionally biased region" description="Low complexity" evidence="1">
    <location>
        <begin position="214"/>
        <end position="226"/>
    </location>
</feature>
<dbReference type="InterPro" id="IPR001434">
    <property type="entry name" value="OmcB-like_DUF11"/>
</dbReference>
<evidence type="ECO:0000313" key="3">
    <source>
        <dbReference type="EMBL" id="QDT70883.1"/>
    </source>
</evidence>
<keyword evidence="4" id="KW-1185">Reference proteome</keyword>
<dbReference type="InterPro" id="IPR051172">
    <property type="entry name" value="Chlamydia_OmcB"/>
</dbReference>
<feature type="region of interest" description="Disordered" evidence="1">
    <location>
        <begin position="74"/>
        <end position="188"/>
    </location>
</feature>
<sequence length="783" mass="80141">METISAPAAPRRLVGRLIPWTLASGLFAGGGFGVYHVAVPPTGLIAEKSETGEDPFAAPGSSAASTQIRQLFAQQPVPPTEPTANRYAAAAPPSSEQVAQPAADDEVATPRNAAELTGIQNPASPTSVPPADTAEVTRGQEPGPNTLRQPAATASPATETPMPAAETAAPGPGAAVSNPFAASNRYGAAPPAAAAAAASAAAVNAANAFGPAEPTPAEALPAASPTPTTPIPPGFEPQQPVPAPAAAAVTAAEPTMAEPPASPFSAPPAAAPVEVAARPLPNSFASEVAQSSSQPLNQLRAAEGSAAITPTPGLATADGSGQPGGRELEGLQSPAITVQKQTPTEIQVGRKCTFAVRVHNNSKQTVQGVQIHDEVPLGTQLIGTAPKAQVAGARILWDLGTMAPGEERIVEMELLPTTEGELGSVATVTFAAQASAKVRCTKPELALRLTAPPRVMIGEKQLVEIEVSNPGSGDATGVLLLETIPPGVSNEAGPALEFEVGTLKAGESRRLDLQLTAEQAGRINNMMVARGDANLEVQAACEFEVIAPALKVSIDGPSMRYLDRPATYTVNIQNPGTASAKEVQLITQLPKGLKFKTADSYGEYDAATHSVHWSLAELPANESGSVQLTALPVEAGEYKLQVATRAEQGLEDRTETSIKVEGLAVLSFEVKAADGAVPIGGETTYDVTVVNQGSKAAANVQVQVAVPDGLRALAGDGATPGVAQQQGVNFAPIAQLAPKAEAKFRIQVQGLKPGDQRAKIMVTADEMQAPITKEQSTQVYADQ</sequence>
<dbReference type="NCBIfam" id="TIGR01451">
    <property type="entry name" value="B_ant_repeat"/>
    <property type="match status" value="1"/>
</dbReference>
<dbReference type="AlphaFoldDB" id="A0A517TR80"/>
<feature type="domain" description="DUF11" evidence="2">
    <location>
        <begin position="563"/>
        <end position="652"/>
    </location>
</feature>
<feature type="domain" description="DUF11" evidence="2">
    <location>
        <begin position="671"/>
        <end position="766"/>
    </location>
</feature>
<dbReference type="RefSeq" id="WP_145429821.1">
    <property type="nucleotide sequence ID" value="NZ_CP036339.1"/>
</dbReference>
<gene>
    <name evidence="3" type="primary">omcB_1</name>
    <name evidence="3" type="ORF">I41_00360</name>
</gene>
<feature type="compositionally biased region" description="Low complexity" evidence="1">
    <location>
        <begin position="244"/>
        <end position="259"/>
    </location>
</feature>
<name>A0A517TR80_9BACT</name>
<dbReference type="OrthoDB" id="282600at2"/>
<dbReference type="PANTHER" id="PTHR34819:SF3">
    <property type="entry name" value="CELL SURFACE PROTEIN"/>
    <property type="match status" value="1"/>
</dbReference>
<proteinExistence type="predicted"/>
<accession>A0A517TR80</accession>
<evidence type="ECO:0000259" key="2">
    <source>
        <dbReference type="Pfam" id="PF01345"/>
    </source>
</evidence>
<dbReference type="KEGG" id="llh:I41_00360"/>
<feature type="compositionally biased region" description="Low complexity" evidence="1">
    <location>
        <begin position="150"/>
        <end position="188"/>
    </location>
</feature>
<dbReference type="Gene3D" id="2.60.40.10">
    <property type="entry name" value="Immunoglobulins"/>
    <property type="match status" value="3"/>
</dbReference>
<dbReference type="Proteomes" id="UP000317909">
    <property type="component" value="Chromosome"/>
</dbReference>
<feature type="compositionally biased region" description="Pro residues" evidence="1">
    <location>
        <begin position="227"/>
        <end position="243"/>
    </location>
</feature>
<evidence type="ECO:0000256" key="1">
    <source>
        <dbReference type="SAM" id="MobiDB-lite"/>
    </source>
</evidence>
<dbReference type="InterPro" id="IPR047589">
    <property type="entry name" value="DUF11_rpt"/>
</dbReference>
<feature type="domain" description="DUF11" evidence="2">
    <location>
        <begin position="338"/>
        <end position="429"/>
    </location>
</feature>
<organism evidence="3 4">
    <name type="scientific">Lacipirellula limnantheis</name>
    <dbReference type="NCBI Taxonomy" id="2528024"/>
    <lineage>
        <taxon>Bacteria</taxon>
        <taxon>Pseudomonadati</taxon>
        <taxon>Planctomycetota</taxon>
        <taxon>Planctomycetia</taxon>
        <taxon>Pirellulales</taxon>
        <taxon>Lacipirellulaceae</taxon>
        <taxon>Lacipirellula</taxon>
    </lineage>
</organism>
<dbReference type="InterPro" id="IPR013783">
    <property type="entry name" value="Ig-like_fold"/>
</dbReference>